<accession>A0A642V5F0</accession>
<dbReference type="SMART" id="SM00355">
    <property type="entry name" value="ZnF_C2H2"/>
    <property type="match status" value="4"/>
</dbReference>
<keyword evidence="2" id="KW-0479">Metal-binding</keyword>
<feature type="domain" description="C2H2-type" evidence="10">
    <location>
        <begin position="118"/>
        <end position="146"/>
    </location>
</feature>
<evidence type="ECO:0000256" key="1">
    <source>
        <dbReference type="ARBA" id="ARBA00004123"/>
    </source>
</evidence>
<feature type="region of interest" description="Disordered" evidence="9">
    <location>
        <begin position="231"/>
        <end position="255"/>
    </location>
</feature>
<comment type="caution">
    <text evidence="11">The sequence shown here is derived from an EMBL/GenBank/DDBJ whole genome shotgun (WGS) entry which is preliminary data.</text>
</comment>
<evidence type="ECO:0000256" key="9">
    <source>
        <dbReference type="SAM" id="MobiDB-lite"/>
    </source>
</evidence>
<evidence type="ECO:0000256" key="4">
    <source>
        <dbReference type="ARBA" id="ARBA00022833"/>
    </source>
</evidence>
<dbReference type="PANTHER" id="PTHR46179:SF13">
    <property type="entry name" value="C2H2-TYPE DOMAIN-CONTAINING PROTEIN"/>
    <property type="match status" value="1"/>
</dbReference>
<evidence type="ECO:0000256" key="7">
    <source>
        <dbReference type="ARBA" id="ARBA00023242"/>
    </source>
</evidence>
<dbReference type="InterPro" id="IPR036236">
    <property type="entry name" value="Znf_C2H2_sf"/>
</dbReference>
<evidence type="ECO:0000256" key="3">
    <source>
        <dbReference type="ARBA" id="ARBA00022771"/>
    </source>
</evidence>
<evidence type="ECO:0000313" key="11">
    <source>
        <dbReference type="EMBL" id="KAA8914459.1"/>
    </source>
</evidence>
<comment type="subcellular location">
    <subcellularLocation>
        <location evidence="1">Nucleus</location>
    </subcellularLocation>
</comment>
<dbReference type="Proteomes" id="UP000761534">
    <property type="component" value="Unassembled WGS sequence"/>
</dbReference>
<evidence type="ECO:0000313" key="12">
    <source>
        <dbReference type="Proteomes" id="UP000761534"/>
    </source>
</evidence>
<name>A0A642V5F0_9ASCO</name>
<dbReference type="Gene3D" id="3.30.160.60">
    <property type="entry name" value="Classic Zinc Finger"/>
    <property type="match status" value="1"/>
</dbReference>
<proteinExistence type="predicted"/>
<reference evidence="11" key="1">
    <citation type="journal article" date="2019" name="G3 (Bethesda)">
        <title>Genome Assemblies of Two Rare Opportunistic Yeast Pathogens: Diutina rugosa (syn. Candida rugosa) and Trichomonascus ciferrii (syn. Candida ciferrii).</title>
        <authorList>
            <person name="Mixao V."/>
            <person name="Saus E."/>
            <person name="Hansen A.P."/>
            <person name="Lass-Florl C."/>
            <person name="Gabaldon T."/>
        </authorList>
    </citation>
    <scope>NUCLEOTIDE SEQUENCE</scope>
    <source>
        <strain evidence="11">CBS 4856</strain>
    </source>
</reference>
<evidence type="ECO:0000259" key="10">
    <source>
        <dbReference type="PROSITE" id="PS50157"/>
    </source>
</evidence>
<feature type="region of interest" description="Disordered" evidence="9">
    <location>
        <begin position="184"/>
        <end position="213"/>
    </location>
</feature>
<sequence length="441" mass="50909">MGVKARRKKKTIPKPYRCYESGCSSSFATKWILERHVTIKHRGLLYWSTRCGKGFYNQKGLIEHFHRVHERHMGEIANVPSTAPTCYNENPRKSCAGCCDECDPQRTYGISESLNPELVCQTCAKVFQYWYFRMMHERVAHQGWRYRCGRCNDEEAAIIGYNDKRLLYKHYRVYHGSHLRELRSIRKAPPPGDGGHDEISKSPVEAVNYSEDQESHEVYRKRYMKGTDGCDFEEVNTKDGGEPNETSGASDYPENREVYDSLVENSTDETSFFDDYEVPAQVNGNRNCYVSSRPQRSYQHFSLSDPLVNFSEHKSLYFDHFNIQLPLLAESWFEGETVPASGVRSLASIGALLIDDVETARQFWEEGMSLLDELLCKDERNDRMEWDSRPYRCFSLRVNLLSELMNLNINSLTWLSPTAKSTYAVFGSNLKLLQERVGATT</sequence>
<dbReference type="PROSITE" id="PS00028">
    <property type="entry name" value="ZINC_FINGER_C2H2_1"/>
    <property type="match status" value="2"/>
</dbReference>
<keyword evidence="7" id="KW-0539">Nucleus</keyword>
<dbReference type="InterPro" id="IPR013087">
    <property type="entry name" value="Znf_C2H2_type"/>
</dbReference>
<keyword evidence="5" id="KW-0805">Transcription regulation</keyword>
<dbReference type="GO" id="GO:0005634">
    <property type="term" value="C:nucleus"/>
    <property type="evidence" value="ECO:0007669"/>
    <property type="project" value="UniProtKB-SubCell"/>
</dbReference>
<dbReference type="EMBL" id="SWFS01000200">
    <property type="protein sequence ID" value="KAA8914459.1"/>
    <property type="molecule type" value="Genomic_DNA"/>
</dbReference>
<dbReference type="InterPro" id="IPR051061">
    <property type="entry name" value="Zinc_finger_trans_reg"/>
</dbReference>
<evidence type="ECO:0000256" key="2">
    <source>
        <dbReference type="ARBA" id="ARBA00022723"/>
    </source>
</evidence>
<keyword evidence="4" id="KW-0862">Zinc</keyword>
<dbReference type="PROSITE" id="PS50157">
    <property type="entry name" value="ZINC_FINGER_C2H2_2"/>
    <property type="match status" value="1"/>
</dbReference>
<dbReference type="VEuPathDB" id="FungiDB:TRICI_002902"/>
<keyword evidence="12" id="KW-1185">Reference proteome</keyword>
<evidence type="ECO:0000256" key="5">
    <source>
        <dbReference type="ARBA" id="ARBA00023015"/>
    </source>
</evidence>
<keyword evidence="3 8" id="KW-0863">Zinc-finger</keyword>
<dbReference type="SUPFAM" id="SSF57667">
    <property type="entry name" value="beta-beta-alpha zinc fingers"/>
    <property type="match status" value="1"/>
</dbReference>
<gene>
    <name evidence="11" type="ORF">TRICI_002902</name>
</gene>
<organism evidence="11 12">
    <name type="scientific">Trichomonascus ciferrii</name>
    <dbReference type="NCBI Taxonomy" id="44093"/>
    <lineage>
        <taxon>Eukaryota</taxon>
        <taxon>Fungi</taxon>
        <taxon>Dikarya</taxon>
        <taxon>Ascomycota</taxon>
        <taxon>Saccharomycotina</taxon>
        <taxon>Dipodascomycetes</taxon>
        <taxon>Dipodascales</taxon>
        <taxon>Trichomonascaceae</taxon>
        <taxon>Trichomonascus</taxon>
        <taxon>Trichomonascus ciferrii complex</taxon>
    </lineage>
</organism>
<protein>
    <recommendedName>
        <fullName evidence="10">C2H2-type domain-containing protein</fullName>
    </recommendedName>
</protein>
<dbReference type="AlphaFoldDB" id="A0A642V5F0"/>
<dbReference type="GO" id="GO:0008270">
    <property type="term" value="F:zinc ion binding"/>
    <property type="evidence" value="ECO:0007669"/>
    <property type="project" value="UniProtKB-KW"/>
</dbReference>
<evidence type="ECO:0000256" key="6">
    <source>
        <dbReference type="ARBA" id="ARBA00023163"/>
    </source>
</evidence>
<keyword evidence="6" id="KW-0804">Transcription</keyword>
<evidence type="ECO:0000256" key="8">
    <source>
        <dbReference type="PROSITE-ProRule" id="PRU00042"/>
    </source>
</evidence>
<dbReference type="OrthoDB" id="427030at2759"/>
<dbReference type="GO" id="GO:0006357">
    <property type="term" value="P:regulation of transcription by RNA polymerase II"/>
    <property type="evidence" value="ECO:0007669"/>
    <property type="project" value="TreeGrafter"/>
</dbReference>
<dbReference type="PANTHER" id="PTHR46179">
    <property type="entry name" value="ZINC FINGER PROTEIN"/>
    <property type="match status" value="1"/>
</dbReference>